<comment type="subcellular location">
    <subcellularLocation>
        <location evidence="1">Membrane</location>
        <topology evidence="1">Multi-pass membrane protein</topology>
    </subcellularLocation>
</comment>
<dbReference type="AlphaFoldDB" id="A0A940IH21"/>
<evidence type="ECO:0000256" key="8">
    <source>
        <dbReference type="SAM" id="Phobius"/>
    </source>
</evidence>
<evidence type="ECO:0000313" key="9">
    <source>
        <dbReference type="EMBL" id="MBO8454509.1"/>
    </source>
</evidence>
<dbReference type="InterPro" id="IPR002490">
    <property type="entry name" value="V-ATPase_116kDa_su"/>
</dbReference>
<comment type="caution">
    <text evidence="9">The sequence shown here is derived from an EMBL/GenBank/DDBJ whole genome shotgun (WGS) entry which is preliminary data.</text>
</comment>
<evidence type="ECO:0000256" key="2">
    <source>
        <dbReference type="ARBA" id="ARBA00009904"/>
    </source>
</evidence>
<accession>A0A940IH21</accession>
<dbReference type="GO" id="GO:0051117">
    <property type="term" value="F:ATPase binding"/>
    <property type="evidence" value="ECO:0007669"/>
    <property type="project" value="TreeGrafter"/>
</dbReference>
<keyword evidence="7 8" id="KW-0472">Membrane</keyword>
<evidence type="ECO:0000256" key="5">
    <source>
        <dbReference type="ARBA" id="ARBA00022989"/>
    </source>
</evidence>
<proteinExistence type="inferred from homology"/>
<dbReference type="PANTHER" id="PTHR11629:SF63">
    <property type="entry name" value="V-TYPE PROTON ATPASE SUBUNIT A"/>
    <property type="match status" value="1"/>
</dbReference>
<dbReference type="GO" id="GO:0033179">
    <property type="term" value="C:proton-transporting V-type ATPase, V0 domain"/>
    <property type="evidence" value="ECO:0007669"/>
    <property type="project" value="InterPro"/>
</dbReference>
<dbReference type="PANTHER" id="PTHR11629">
    <property type="entry name" value="VACUOLAR PROTON ATPASES"/>
    <property type="match status" value="1"/>
</dbReference>
<feature type="transmembrane region" description="Helical" evidence="8">
    <location>
        <begin position="473"/>
        <end position="492"/>
    </location>
</feature>
<evidence type="ECO:0000256" key="7">
    <source>
        <dbReference type="ARBA" id="ARBA00023136"/>
    </source>
</evidence>
<dbReference type="GO" id="GO:0007035">
    <property type="term" value="P:vacuolar acidification"/>
    <property type="evidence" value="ECO:0007669"/>
    <property type="project" value="TreeGrafter"/>
</dbReference>
<comment type="similarity">
    <text evidence="2">Belongs to the V-ATPase 116 kDa subunit family.</text>
</comment>
<dbReference type="Pfam" id="PF01496">
    <property type="entry name" value="V_ATPase_I"/>
    <property type="match status" value="1"/>
</dbReference>
<evidence type="ECO:0000256" key="6">
    <source>
        <dbReference type="ARBA" id="ARBA00023065"/>
    </source>
</evidence>
<feature type="transmembrane region" description="Helical" evidence="8">
    <location>
        <begin position="559"/>
        <end position="583"/>
    </location>
</feature>
<reference evidence="9" key="1">
    <citation type="submission" date="2020-10" db="EMBL/GenBank/DDBJ databases">
        <authorList>
            <person name="Gilroy R."/>
        </authorList>
    </citation>
    <scope>NUCLEOTIDE SEQUENCE</scope>
    <source>
        <strain evidence="9">F1-3629</strain>
    </source>
</reference>
<keyword evidence="4 8" id="KW-0812">Transmembrane</keyword>
<evidence type="ECO:0000256" key="4">
    <source>
        <dbReference type="ARBA" id="ARBA00022692"/>
    </source>
</evidence>
<sequence length="616" mass="67202">MVIEMTKYSFILLEEETEGFLQHLQELGVVDITRSAKPIDPKSSAMLDEAAAKRRAVSILKRADWKDDPDKDEIEAAAAGIRPEGDYASAAIGASARIAGLNERLSATERTRKARLPWGDFDMKAVKGLESQGLKVRFYMVSKKAFQESWAEICPLQVISDNGSSVWFVTVGDISGYSFPVSECQAPEGSAKDAEAEACGIRKEIIRQKALLQSLKAHIPDIQEEYDRLLTELDFYLADASGESAAENRLNVMEGFAPAGLDGELKAEFDKMGIFYIAEKATEEDNPPIKLKNNRFARMFEVLTGMYGMPAYNEFDLTAVLGPFFLLFFALCLGDAGYGLLLVIIGVILKKKVKSMASLAPLVVTLGIGTFFIGTLLNTFFGFSLIDQEFLPEWLKACIRPLQGEVAGFPATMVLAIGVGIFNICVAMVIKALCYTHRFGLKNTLGTWGWTLLIVGGVILAGIAMTGLLQSEAVKWIFISLAIVSGLGIFIFNTPGRNPFINIGSGLWDTYNMVTGLMGDTLSFIRLYALGLAGGMLGSTFNTLGGMLMDSCPVPGLNWLLFALIFVIGHALNLALSCLGAFVHPLRLTFVEFFKNSGYEGSGKPYNPLSVKKEEI</sequence>
<reference evidence="9" key="2">
    <citation type="journal article" date="2021" name="PeerJ">
        <title>Extensive microbial diversity within the chicken gut microbiome revealed by metagenomics and culture.</title>
        <authorList>
            <person name="Gilroy R."/>
            <person name="Ravi A."/>
            <person name="Getino M."/>
            <person name="Pursley I."/>
            <person name="Horton D.L."/>
            <person name="Alikhan N.F."/>
            <person name="Baker D."/>
            <person name="Gharbi K."/>
            <person name="Hall N."/>
            <person name="Watson M."/>
            <person name="Adriaenssens E.M."/>
            <person name="Foster-Nyarko E."/>
            <person name="Jarju S."/>
            <person name="Secka A."/>
            <person name="Antonio M."/>
            <person name="Oren A."/>
            <person name="Chaudhuri R.R."/>
            <person name="La Ragione R."/>
            <person name="Hildebrand F."/>
            <person name="Pallen M.J."/>
        </authorList>
    </citation>
    <scope>NUCLEOTIDE SEQUENCE</scope>
    <source>
        <strain evidence="9">F1-3629</strain>
    </source>
</reference>
<dbReference type="GO" id="GO:0046961">
    <property type="term" value="F:proton-transporting ATPase activity, rotational mechanism"/>
    <property type="evidence" value="ECO:0007669"/>
    <property type="project" value="InterPro"/>
</dbReference>
<dbReference type="GO" id="GO:0016471">
    <property type="term" value="C:vacuolar proton-transporting V-type ATPase complex"/>
    <property type="evidence" value="ECO:0007669"/>
    <property type="project" value="TreeGrafter"/>
</dbReference>
<dbReference type="Proteomes" id="UP000771749">
    <property type="component" value="Unassembled WGS sequence"/>
</dbReference>
<feature type="transmembrane region" description="Helical" evidence="8">
    <location>
        <begin position="361"/>
        <end position="386"/>
    </location>
</feature>
<evidence type="ECO:0000313" key="10">
    <source>
        <dbReference type="Proteomes" id="UP000771749"/>
    </source>
</evidence>
<evidence type="ECO:0000256" key="3">
    <source>
        <dbReference type="ARBA" id="ARBA00022448"/>
    </source>
</evidence>
<keyword evidence="5 8" id="KW-1133">Transmembrane helix</keyword>
<organism evidence="9 10">
    <name type="scientific">Candidatus Cryptobacteroides gallistercoris</name>
    <dbReference type="NCBI Taxonomy" id="2840765"/>
    <lineage>
        <taxon>Bacteria</taxon>
        <taxon>Pseudomonadati</taxon>
        <taxon>Bacteroidota</taxon>
        <taxon>Bacteroidia</taxon>
        <taxon>Bacteroidales</taxon>
        <taxon>Candidatus Cryptobacteroides</taxon>
    </lineage>
</organism>
<keyword evidence="3" id="KW-0813">Transport</keyword>
<protein>
    <submittedName>
        <fullName evidence="9">ATPase V</fullName>
    </submittedName>
</protein>
<feature type="transmembrane region" description="Helical" evidence="8">
    <location>
        <begin position="527"/>
        <end position="547"/>
    </location>
</feature>
<evidence type="ECO:0000256" key="1">
    <source>
        <dbReference type="ARBA" id="ARBA00004141"/>
    </source>
</evidence>
<keyword evidence="6" id="KW-0406">Ion transport</keyword>
<gene>
    <name evidence="9" type="ORF">IAC07_07305</name>
</gene>
<feature type="transmembrane region" description="Helical" evidence="8">
    <location>
        <begin position="324"/>
        <end position="349"/>
    </location>
</feature>
<feature type="transmembrane region" description="Helical" evidence="8">
    <location>
        <begin position="406"/>
        <end position="433"/>
    </location>
</feature>
<dbReference type="EMBL" id="JADIMJ010000109">
    <property type="protein sequence ID" value="MBO8454509.1"/>
    <property type="molecule type" value="Genomic_DNA"/>
</dbReference>
<feature type="transmembrane region" description="Helical" evidence="8">
    <location>
        <begin position="445"/>
        <end position="467"/>
    </location>
</feature>
<name>A0A940IH21_9BACT</name>